<dbReference type="AlphaFoldDB" id="A0A941BHS6"/>
<dbReference type="Pfam" id="PF04116">
    <property type="entry name" value="FA_hydroxylase"/>
    <property type="match status" value="1"/>
</dbReference>
<dbReference type="EMBL" id="JAGQDD010000030">
    <property type="protein sequence ID" value="MBQ0933467.1"/>
    <property type="molecule type" value="Genomic_DNA"/>
</dbReference>
<dbReference type="GO" id="GO:0016491">
    <property type="term" value="F:oxidoreductase activity"/>
    <property type="evidence" value="ECO:0007669"/>
    <property type="project" value="InterPro"/>
</dbReference>
<keyword evidence="4 5" id="KW-0472">Membrane</keyword>
<comment type="caution">
    <text evidence="7">The sequence shown here is derived from an EMBL/GenBank/DDBJ whole genome shotgun (WGS) entry which is preliminary data.</text>
</comment>
<evidence type="ECO:0000313" key="7">
    <source>
        <dbReference type="EMBL" id="MBQ0933467.1"/>
    </source>
</evidence>
<evidence type="ECO:0000313" key="8">
    <source>
        <dbReference type="Proteomes" id="UP000676246"/>
    </source>
</evidence>
<organism evidence="7 8">
    <name type="scientific">Ideonella alba</name>
    <dbReference type="NCBI Taxonomy" id="2824118"/>
    <lineage>
        <taxon>Bacteria</taxon>
        <taxon>Pseudomonadati</taxon>
        <taxon>Pseudomonadota</taxon>
        <taxon>Betaproteobacteria</taxon>
        <taxon>Burkholderiales</taxon>
        <taxon>Sphaerotilaceae</taxon>
        <taxon>Ideonella</taxon>
    </lineage>
</organism>
<comment type="subcellular location">
    <subcellularLocation>
        <location evidence="1">Membrane</location>
    </subcellularLocation>
</comment>
<evidence type="ECO:0000256" key="1">
    <source>
        <dbReference type="ARBA" id="ARBA00004370"/>
    </source>
</evidence>
<keyword evidence="3 5" id="KW-1133">Transmembrane helix</keyword>
<feature type="transmembrane region" description="Helical" evidence="5">
    <location>
        <begin position="152"/>
        <end position="170"/>
    </location>
</feature>
<feature type="transmembrane region" description="Helical" evidence="5">
    <location>
        <begin position="49"/>
        <end position="70"/>
    </location>
</feature>
<protein>
    <submittedName>
        <fullName evidence="7">Sterol desaturase family protein</fullName>
    </submittedName>
</protein>
<dbReference type="InterPro" id="IPR006694">
    <property type="entry name" value="Fatty_acid_hydroxylase"/>
</dbReference>
<gene>
    <name evidence="7" type="ORF">KAK03_23580</name>
</gene>
<dbReference type="PANTHER" id="PTHR11863">
    <property type="entry name" value="STEROL DESATURASE"/>
    <property type="match status" value="1"/>
</dbReference>
<keyword evidence="8" id="KW-1185">Reference proteome</keyword>
<dbReference type="RefSeq" id="WP_210857134.1">
    <property type="nucleotide sequence ID" value="NZ_JAGQDD010000030.1"/>
</dbReference>
<dbReference type="GO" id="GO:0005506">
    <property type="term" value="F:iron ion binding"/>
    <property type="evidence" value="ECO:0007669"/>
    <property type="project" value="InterPro"/>
</dbReference>
<sequence>MSLVDTAQAAVDALTGAFGDAQQALFEAVVQPLLFHAGLGSFISDAFDATGWLLVGVLQIAAMLLLIAPLQRWRPDEPRATSAVAQTERRQAVRVDVLYTLIHRLGLFRVALFFAVDPLFNALFGWLAVHGVDGWHLDQWIAPWWPGVSDTQLAGFLVYLLVFDLLNYALHRAQHQFNWWWALHALHHSQRHVTMWSDSRNHLLDSLIVDAVFVLVARVIGVAPGQFVALIALSQLVENLAHANLRLSFGWLGERLLVGPAFHRRHHGAGIGHESHGKGTLGGCNFAVLFPLWDMLLGTADFRHDNGPCGIRDQWPDEGGRDYGRGFWAQQRLGLLRLIGRA</sequence>
<dbReference type="GO" id="GO:0016020">
    <property type="term" value="C:membrane"/>
    <property type="evidence" value="ECO:0007669"/>
    <property type="project" value="UniProtKB-SubCell"/>
</dbReference>
<evidence type="ECO:0000256" key="5">
    <source>
        <dbReference type="SAM" id="Phobius"/>
    </source>
</evidence>
<evidence type="ECO:0000256" key="3">
    <source>
        <dbReference type="ARBA" id="ARBA00022989"/>
    </source>
</evidence>
<feature type="transmembrane region" description="Helical" evidence="5">
    <location>
        <begin position="110"/>
        <end position="132"/>
    </location>
</feature>
<dbReference type="GO" id="GO:0008610">
    <property type="term" value="P:lipid biosynthetic process"/>
    <property type="evidence" value="ECO:0007669"/>
    <property type="project" value="InterPro"/>
</dbReference>
<name>A0A941BHS6_9BURK</name>
<evidence type="ECO:0000256" key="4">
    <source>
        <dbReference type="ARBA" id="ARBA00023136"/>
    </source>
</evidence>
<evidence type="ECO:0000256" key="2">
    <source>
        <dbReference type="ARBA" id="ARBA00022692"/>
    </source>
</evidence>
<proteinExistence type="predicted"/>
<feature type="domain" description="Fatty acid hydroxylase" evidence="6">
    <location>
        <begin position="156"/>
        <end position="299"/>
    </location>
</feature>
<keyword evidence="2 5" id="KW-0812">Transmembrane</keyword>
<evidence type="ECO:0000259" key="6">
    <source>
        <dbReference type="Pfam" id="PF04116"/>
    </source>
</evidence>
<reference evidence="7 8" key="1">
    <citation type="submission" date="2021-04" db="EMBL/GenBank/DDBJ databases">
        <title>The genome sequence of Ideonella sp. 3Y2.</title>
        <authorList>
            <person name="Liu Y."/>
        </authorList>
    </citation>
    <scope>NUCLEOTIDE SEQUENCE [LARGE SCALE GENOMIC DNA]</scope>
    <source>
        <strain evidence="7 8">3Y2</strain>
    </source>
</reference>
<dbReference type="InterPro" id="IPR050307">
    <property type="entry name" value="Sterol_Desaturase_Related"/>
</dbReference>
<dbReference type="Proteomes" id="UP000676246">
    <property type="component" value="Unassembled WGS sequence"/>
</dbReference>
<accession>A0A941BHS6</accession>